<name>A0A8J5JRL4_HOMAM</name>
<evidence type="ECO:0000313" key="3">
    <source>
        <dbReference type="EMBL" id="KAG7162962.1"/>
    </source>
</evidence>
<organism evidence="3 4">
    <name type="scientific">Homarus americanus</name>
    <name type="common">American lobster</name>
    <dbReference type="NCBI Taxonomy" id="6706"/>
    <lineage>
        <taxon>Eukaryota</taxon>
        <taxon>Metazoa</taxon>
        <taxon>Ecdysozoa</taxon>
        <taxon>Arthropoda</taxon>
        <taxon>Crustacea</taxon>
        <taxon>Multicrustacea</taxon>
        <taxon>Malacostraca</taxon>
        <taxon>Eumalacostraca</taxon>
        <taxon>Eucarida</taxon>
        <taxon>Decapoda</taxon>
        <taxon>Pleocyemata</taxon>
        <taxon>Astacidea</taxon>
        <taxon>Nephropoidea</taxon>
        <taxon>Nephropidae</taxon>
        <taxon>Homarus</taxon>
    </lineage>
</organism>
<keyword evidence="2" id="KW-0812">Transmembrane</keyword>
<accession>A0A8J5JRL4</accession>
<gene>
    <name evidence="3" type="ORF">Hamer_G001993</name>
</gene>
<feature type="region of interest" description="Disordered" evidence="1">
    <location>
        <begin position="103"/>
        <end position="175"/>
    </location>
</feature>
<feature type="transmembrane region" description="Helical" evidence="2">
    <location>
        <begin position="385"/>
        <end position="405"/>
    </location>
</feature>
<keyword evidence="2" id="KW-0472">Membrane</keyword>
<feature type="compositionally biased region" description="Polar residues" evidence="1">
    <location>
        <begin position="121"/>
        <end position="134"/>
    </location>
</feature>
<evidence type="ECO:0000256" key="1">
    <source>
        <dbReference type="SAM" id="MobiDB-lite"/>
    </source>
</evidence>
<protein>
    <submittedName>
        <fullName evidence="3">Uncharacterized protein</fullName>
    </submittedName>
</protein>
<proteinExistence type="predicted"/>
<evidence type="ECO:0000256" key="2">
    <source>
        <dbReference type="SAM" id="Phobius"/>
    </source>
</evidence>
<reference evidence="3" key="1">
    <citation type="journal article" date="2021" name="Sci. Adv.">
        <title>The American lobster genome reveals insights on longevity, neural, and immune adaptations.</title>
        <authorList>
            <person name="Polinski J.M."/>
            <person name="Zimin A.V."/>
            <person name="Clark K.F."/>
            <person name="Kohn A.B."/>
            <person name="Sadowski N."/>
            <person name="Timp W."/>
            <person name="Ptitsyn A."/>
            <person name="Khanna P."/>
            <person name="Romanova D.Y."/>
            <person name="Williams P."/>
            <person name="Greenwood S.J."/>
            <person name="Moroz L.L."/>
            <person name="Walt D.R."/>
            <person name="Bodnar A.G."/>
        </authorList>
    </citation>
    <scope>NUCLEOTIDE SEQUENCE</scope>
    <source>
        <strain evidence="3">GMGI-L3</strain>
    </source>
</reference>
<dbReference type="EMBL" id="JAHLQT010026502">
    <property type="protein sequence ID" value="KAG7162962.1"/>
    <property type="molecule type" value="Genomic_DNA"/>
</dbReference>
<dbReference type="Proteomes" id="UP000747542">
    <property type="component" value="Unassembled WGS sequence"/>
</dbReference>
<dbReference type="AlphaFoldDB" id="A0A8J5JRL4"/>
<keyword evidence="2" id="KW-1133">Transmembrane helix</keyword>
<evidence type="ECO:0000313" key="4">
    <source>
        <dbReference type="Proteomes" id="UP000747542"/>
    </source>
</evidence>
<sequence length="563" mass="61784">MVVMMVGLLQEKLVQQVAAQGSRAAAGLFRSKLGDLYNLRESFREAVIPQFPTFEPTTMTPGTTTTAAPQITQSSLGWWSSSAADVNSDNVYSELSEIYGKGLRQEQPSENGLSEADMRQPSISDSQKSVSGNDIGNDHILNDGDLGSSMNNNLRGKNIEDGDFNETSEVQGREKDVPEEYWARIKGIFGNMKSILEQMYPPETKNEKFSFSFFDKAIALGDKVHFLNQMQGTFDHGLLGFLSHKWEDVKENIINSHPIFKFVASSSSQQMGRNFMIALVRKVGHILHRQAFTHLSELDFVTELMRSSGFKDFEIHQVFGLLDLPTDSLRDNETLTAESRQLGYNLGLDKSGGYGHSGGAGGYGGGGGGYGGGGGGGYMQSFDPFVLLAGLAFATFLAYLIYRLLSSTAAARRREVPDVSLALDLSDLPDVVGNLYTWLENTENLYGRSGREDQKEEGALDFSSAANKMWSSFQVDRLSHACVKRYMCDYVTSTSTSMMTPDSILQQLALTSLAQLFGEEDSATMVDKIQAQMLEGKDVHCNAISPRCDDVGYQGVQGDAFES</sequence>
<comment type="caution">
    <text evidence="3">The sequence shown here is derived from an EMBL/GenBank/DDBJ whole genome shotgun (WGS) entry which is preliminary data.</text>
</comment>
<keyword evidence="4" id="KW-1185">Reference proteome</keyword>